<keyword evidence="6" id="KW-1185">Reference proteome</keyword>
<sequence length="1038" mass="119704">MGPEDVRRNSMVTTRNMGNWQDLMELIKEMQRQMQEMQRRHEEMNRGYPRNPIGSNSIGGGPFALHHGSYGGTNAREVDTVHLREIRQIDRPRRTPMLGVHSIVEGRGIDLIQHPTTEHCGLFLHARTLFNRTKQGKDKSPKAFIDHYNKNPLQGSCLIQKDVVRVDARCWWVNYRCMCESKRLKHEVSCGTFCRWKREAEARVKWRYIDTVLCVMGDVFYCVFHHGGKFITDGTLKYEGETTTLSFDLDVWNYFVVVSVVKSFGYDNFKQLWYCIRGGSMLKNKLEELIDDTGAMHMANLGRLNGEGEEDGDGVHVNGEVDGDLEEVHEGEEDGDAVEVEVEGHGHVEEFHEVEEDVNGVKGVVEDEVHVCSWSTSTDEGDVHENNECLEGLVDVSVQCDINGDIDGNVEELLIATDSDEEVNDTEGYERFNTFCMTTSVVDFTWEVGTLFTNKQDIIDAVKGYALENGRNIKFVKNDKRRLRMKCFGAKGECPWTIYCAYMEAEKSWQLRTKNDIHTCSREFNLKLLDAKCFSLKSEKTIRENPKMKGVNIREKVQRKWNIGISRCMAYRAKAIASEHIDGSFKEQYKRIYDYAHDLLGRNPGYIVKVVVENNEAEACKDSFVCCRPIIGLDGAFLKGKYCGELLTTIRRDGKDQMLPIAYAMVEGENKDSWSWFLNLLIDDLGGHERFCVRHSYSNFRKKFLSKNMKKLMWRATTVTHPQNWEREMRNTEDVNEDAFKHLIAIPLRYWSRSRFSPTPKCDTLEMEHHMNPMLSLLSRNEFIPSCFMKSTYEETYASIVYPINDNNMWDLQPYPDVMTPYKGVMSRRPKRKRRLEQWEMKKDDSRMTKVGLHKRCGLCRKVGNNKSRCPKATQQLTASSQPVMPSSQLSEVCNGTFGLRSWQKIVVGDVVKVEKHQFFPTDLLLLASSYEDGICYLEIMNLDGETNFKVKRSLEATLSLDNDQAFKDFSRTIYCEDPNPNLYTFIGNFEHENQVYPLDPSQILLKHSKLMNTDHVYGVVIFTGHDSKVMQNSTKFP</sequence>
<evidence type="ECO:0000259" key="4">
    <source>
        <dbReference type="Pfam" id="PF26130"/>
    </source>
</evidence>
<feature type="coiled-coil region" evidence="1">
    <location>
        <begin position="20"/>
        <end position="47"/>
    </location>
</feature>
<proteinExistence type="predicted"/>
<dbReference type="InterPro" id="IPR018289">
    <property type="entry name" value="MULE_transposase_dom"/>
</dbReference>
<reference evidence="5 6" key="1">
    <citation type="journal article" date="2023" name="Life. Sci Alliance">
        <title>Evolutionary insights into 3D genome organization and epigenetic landscape of Vigna mungo.</title>
        <authorList>
            <person name="Junaid A."/>
            <person name="Singh B."/>
            <person name="Bhatia S."/>
        </authorList>
    </citation>
    <scope>NUCLEOTIDE SEQUENCE [LARGE SCALE GENOMIC DNA]</scope>
    <source>
        <strain evidence="5">Urdbean</strain>
    </source>
</reference>
<feature type="domain" description="MULE transposase" evidence="3">
    <location>
        <begin position="631"/>
        <end position="679"/>
    </location>
</feature>
<gene>
    <name evidence="5" type="ORF">V8G54_015060</name>
</gene>
<protein>
    <recommendedName>
        <fullName evidence="7">Transposase MuDR plant domain-containing protein</fullName>
    </recommendedName>
</protein>
<evidence type="ECO:0000256" key="1">
    <source>
        <dbReference type="SAM" id="Coils"/>
    </source>
</evidence>
<evidence type="ECO:0008006" key="7">
    <source>
        <dbReference type="Google" id="ProtNLM"/>
    </source>
</evidence>
<dbReference type="PANTHER" id="PTHR31973">
    <property type="entry name" value="POLYPROTEIN, PUTATIVE-RELATED"/>
    <property type="match status" value="1"/>
</dbReference>
<dbReference type="InterPro" id="IPR058594">
    <property type="entry name" value="PB1-like_dom_pln"/>
</dbReference>
<name>A0AAQ3NHS7_VIGMU</name>
<dbReference type="InterPro" id="IPR008250">
    <property type="entry name" value="ATPase_P-typ_transduc_dom_A_sf"/>
</dbReference>
<keyword evidence="1" id="KW-0175">Coiled coil</keyword>
<dbReference type="Proteomes" id="UP001374535">
    <property type="component" value="Chromosome 5"/>
</dbReference>
<dbReference type="Gene3D" id="2.70.150.10">
    <property type="entry name" value="Calcium-transporting ATPase, cytoplasmic transduction domain A"/>
    <property type="match status" value="1"/>
</dbReference>
<feature type="domain" description="PB1-like" evidence="4">
    <location>
        <begin position="216"/>
        <end position="307"/>
    </location>
</feature>
<evidence type="ECO:0000313" key="5">
    <source>
        <dbReference type="EMBL" id="WVZ10530.1"/>
    </source>
</evidence>
<dbReference type="EMBL" id="CP144696">
    <property type="protein sequence ID" value="WVZ10530.1"/>
    <property type="molecule type" value="Genomic_DNA"/>
</dbReference>
<evidence type="ECO:0000313" key="6">
    <source>
        <dbReference type="Proteomes" id="UP001374535"/>
    </source>
</evidence>
<accession>A0AAQ3NHS7</accession>
<dbReference type="AlphaFoldDB" id="A0AAQ3NHS7"/>
<evidence type="ECO:0000259" key="2">
    <source>
        <dbReference type="Pfam" id="PF03108"/>
    </source>
</evidence>
<feature type="domain" description="Transposase MuDR plant" evidence="2">
    <location>
        <begin position="443"/>
        <end position="506"/>
    </location>
</feature>
<dbReference type="Pfam" id="PF26130">
    <property type="entry name" value="PB1-like"/>
    <property type="match status" value="1"/>
</dbReference>
<dbReference type="Pfam" id="PF03108">
    <property type="entry name" value="DBD_Tnp_Mut"/>
    <property type="match status" value="1"/>
</dbReference>
<organism evidence="5 6">
    <name type="scientific">Vigna mungo</name>
    <name type="common">Black gram</name>
    <name type="synonym">Phaseolus mungo</name>
    <dbReference type="NCBI Taxonomy" id="3915"/>
    <lineage>
        <taxon>Eukaryota</taxon>
        <taxon>Viridiplantae</taxon>
        <taxon>Streptophyta</taxon>
        <taxon>Embryophyta</taxon>
        <taxon>Tracheophyta</taxon>
        <taxon>Spermatophyta</taxon>
        <taxon>Magnoliopsida</taxon>
        <taxon>eudicotyledons</taxon>
        <taxon>Gunneridae</taxon>
        <taxon>Pentapetalae</taxon>
        <taxon>rosids</taxon>
        <taxon>fabids</taxon>
        <taxon>Fabales</taxon>
        <taxon>Fabaceae</taxon>
        <taxon>Papilionoideae</taxon>
        <taxon>50 kb inversion clade</taxon>
        <taxon>NPAAA clade</taxon>
        <taxon>indigoferoid/millettioid clade</taxon>
        <taxon>Phaseoleae</taxon>
        <taxon>Vigna</taxon>
    </lineage>
</organism>
<evidence type="ECO:0000259" key="3">
    <source>
        <dbReference type="Pfam" id="PF10551"/>
    </source>
</evidence>
<dbReference type="Pfam" id="PF10551">
    <property type="entry name" value="MULE"/>
    <property type="match status" value="1"/>
</dbReference>
<dbReference type="PANTHER" id="PTHR31973:SF187">
    <property type="entry name" value="MUTATOR TRANSPOSASE MUDRA PROTEIN"/>
    <property type="match status" value="1"/>
</dbReference>
<dbReference type="InterPro" id="IPR004332">
    <property type="entry name" value="Transposase_MuDR"/>
</dbReference>
<dbReference type="SUPFAM" id="SSF81653">
    <property type="entry name" value="Calcium ATPase, transduction domain A"/>
    <property type="match status" value="1"/>
</dbReference>